<dbReference type="InterPro" id="IPR000014">
    <property type="entry name" value="PAS"/>
</dbReference>
<keyword evidence="10" id="KW-0902">Two-component regulatory system</keyword>
<evidence type="ECO:0000256" key="11">
    <source>
        <dbReference type="ARBA" id="ARBA00023136"/>
    </source>
</evidence>
<dbReference type="InterPro" id="IPR035965">
    <property type="entry name" value="PAS-like_dom_sf"/>
</dbReference>
<evidence type="ECO:0000256" key="5">
    <source>
        <dbReference type="ARBA" id="ARBA00022553"/>
    </source>
</evidence>
<dbReference type="STRING" id="1114924.SAMN05216258_11197"/>
<dbReference type="Proteomes" id="UP000199377">
    <property type="component" value="Unassembled WGS sequence"/>
</dbReference>
<dbReference type="Pfam" id="PF00989">
    <property type="entry name" value="PAS"/>
    <property type="match status" value="1"/>
</dbReference>
<keyword evidence="4" id="KW-1003">Cell membrane</keyword>
<dbReference type="SUPFAM" id="SSF55874">
    <property type="entry name" value="ATPase domain of HSP90 chaperone/DNA topoisomerase II/histidine kinase"/>
    <property type="match status" value="1"/>
</dbReference>
<keyword evidence="8 14" id="KW-0418">Kinase</keyword>
<accession>A0A1I3MH62</accession>
<keyword evidence="11" id="KW-0472">Membrane</keyword>
<feature type="region of interest" description="Disordered" evidence="12">
    <location>
        <begin position="412"/>
        <end position="436"/>
    </location>
</feature>
<evidence type="ECO:0000256" key="12">
    <source>
        <dbReference type="SAM" id="MobiDB-lite"/>
    </source>
</evidence>
<gene>
    <name evidence="14" type="ORF">SAMN05216258_11197</name>
</gene>
<reference evidence="14 15" key="1">
    <citation type="submission" date="2016-10" db="EMBL/GenBank/DDBJ databases">
        <authorList>
            <person name="de Groot N.N."/>
        </authorList>
    </citation>
    <scope>NUCLEOTIDE SEQUENCE [LARGE SCALE GENOMIC DNA]</scope>
    <source>
        <strain evidence="14 15">CGMCC 1.11030</strain>
    </source>
</reference>
<dbReference type="RefSeq" id="WP_092864039.1">
    <property type="nucleotide sequence ID" value="NZ_FOQH01000011.1"/>
</dbReference>
<dbReference type="CDD" id="cd00082">
    <property type="entry name" value="HisKA"/>
    <property type="match status" value="1"/>
</dbReference>
<evidence type="ECO:0000256" key="7">
    <source>
        <dbReference type="ARBA" id="ARBA00022741"/>
    </source>
</evidence>
<dbReference type="Gene3D" id="1.10.287.130">
    <property type="match status" value="1"/>
</dbReference>
<proteinExistence type="predicted"/>
<dbReference type="GO" id="GO:0000155">
    <property type="term" value="F:phosphorelay sensor kinase activity"/>
    <property type="evidence" value="ECO:0007669"/>
    <property type="project" value="InterPro"/>
</dbReference>
<sequence>MPLRGETARRIAVAVASLSGAAAAGALGAPFWGQAAAGLFGAALFAFALRIPDAGGAAAPPAPRLPGLEPGLGRAALDRLPFPLLLIDPAGLIEYANPAARELFERLRVGEHHSMSFRAPDFLDALAEAQAGGPPRSFDFTLHGDRNRVIRAHVDGASRADAPGRPRRRHVLCLFTERTQDLRLERMRTDFIANASHELRTPLASIRGFIETLQGPARDDPEAQERFLGIMQAQAGRMQRLVDDLLSLNRIELNEHVAPTERQDLGEIAHETAEALAPVAAERGVEIRLLAPAHGPMVRGDRDQLIQAIGNLMENAMKYGEGPVEILPAPASPSHPGMIGLTVRDHGEGIPREHLPRLTERFYRVSVRRSRNQGGTGLGLAIVKHIMSRHRGELSVESAPGEGAAFTLWLPAEPGAASEPGREPASGGAAARAQAR</sequence>
<evidence type="ECO:0000256" key="8">
    <source>
        <dbReference type="ARBA" id="ARBA00022777"/>
    </source>
</evidence>
<keyword evidence="7" id="KW-0547">Nucleotide-binding</keyword>
<dbReference type="CDD" id="cd00075">
    <property type="entry name" value="HATPase"/>
    <property type="match status" value="1"/>
</dbReference>
<evidence type="ECO:0000313" key="14">
    <source>
        <dbReference type="EMBL" id="SFI96100.1"/>
    </source>
</evidence>
<dbReference type="Pfam" id="PF02518">
    <property type="entry name" value="HATPase_c"/>
    <property type="match status" value="1"/>
</dbReference>
<organism evidence="14 15">
    <name type="scientific">Albimonas pacifica</name>
    <dbReference type="NCBI Taxonomy" id="1114924"/>
    <lineage>
        <taxon>Bacteria</taxon>
        <taxon>Pseudomonadati</taxon>
        <taxon>Pseudomonadota</taxon>
        <taxon>Alphaproteobacteria</taxon>
        <taxon>Rhodobacterales</taxon>
        <taxon>Paracoccaceae</taxon>
        <taxon>Albimonas</taxon>
    </lineage>
</organism>
<dbReference type="EMBL" id="FOQH01000011">
    <property type="protein sequence ID" value="SFI96100.1"/>
    <property type="molecule type" value="Genomic_DNA"/>
</dbReference>
<comment type="catalytic activity">
    <reaction evidence="1">
        <text>ATP + protein L-histidine = ADP + protein N-phospho-L-histidine.</text>
        <dbReference type="EC" id="2.7.13.3"/>
    </reaction>
</comment>
<dbReference type="InterPro" id="IPR004358">
    <property type="entry name" value="Sig_transdc_His_kin-like_C"/>
</dbReference>
<dbReference type="Pfam" id="PF00512">
    <property type="entry name" value="HisKA"/>
    <property type="match status" value="1"/>
</dbReference>
<dbReference type="EC" id="2.7.13.3" evidence="3"/>
<dbReference type="InterPro" id="IPR013767">
    <property type="entry name" value="PAS_fold"/>
</dbReference>
<dbReference type="CDD" id="cd00130">
    <property type="entry name" value="PAS"/>
    <property type="match status" value="1"/>
</dbReference>
<dbReference type="FunFam" id="3.30.565.10:FF:000006">
    <property type="entry name" value="Sensor histidine kinase WalK"/>
    <property type="match status" value="1"/>
</dbReference>
<dbReference type="PRINTS" id="PR00344">
    <property type="entry name" value="BCTRLSENSOR"/>
</dbReference>
<keyword evidence="5" id="KW-0597">Phosphoprotein</keyword>
<evidence type="ECO:0000256" key="1">
    <source>
        <dbReference type="ARBA" id="ARBA00000085"/>
    </source>
</evidence>
<dbReference type="SMART" id="SM00388">
    <property type="entry name" value="HisKA"/>
    <property type="match status" value="1"/>
</dbReference>
<keyword evidence="9" id="KW-0067">ATP-binding</keyword>
<dbReference type="GO" id="GO:0006355">
    <property type="term" value="P:regulation of DNA-templated transcription"/>
    <property type="evidence" value="ECO:0007669"/>
    <property type="project" value="InterPro"/>
</dbReference>
<keyword evidence="15" id="KW-1185">Reference proteome</keyword>
<evidence type="ECO:0000313" key="15">
    <source>
        <dbReference type="Proteomes" id="UP000199377"/>
    </source>
</evidence>
<dbReference type="AlphaFoldDB" id="A0A1I3MH62"/>
<dbReference type="PANTHER" id="PTHR43711">
    <property type="entry name" value="TWO-COMPONENT HISTIDINE KINASE"/>
    <property type="match status" value="1"/>
</dbReference>
<dbReference type="InterPro" id="IPR005467">
    <property type="entry name" value="His_kinase_dom"/>
</dbReference>
<dbReference type="InterPro" id="IPR003661">
    <property type="entry name" value="HisK_dim/P_dom"/>
</dbReference>
<feature type="domain" description="Histidine kinase" evidence="13">
    <location>
        <begin position="194"/>
        <end position="414"/>
    </location>
</feature>
<evidence type="ECO:0000256" key="9">
    <source>
        <dbReference type="ARBA" id="ARBA00022840"/>
    </source>
</evidence>
<evidence type="ECO:0000256" key="6">
    <source>
        <dbReference type="ARBA" id="ARBA00022679"/>
    </source>
</evidence>
<dbReference type="SUPFAM" id="SSF47384">
    <property type="entry name" value="Homodimeric domain of signal transducing histidine kinase"/>
    <property type="match status" value="1"/>
</dbReference>
<dbReference type="GO" id="GO:0005886">
    <property type="term" value="C:plasma membrane"/>
    <property type="evidence" value="ECO:0007669"/>
    <property type="project" value="UniProtKB-SubCell"/>
</dbReference>
<comment type="subcellular location">
    <subcellularLocation>
        <location evidence="2">Cell membrane</location>
    </subcellularLocation>
</comment>
<protein>
    <recommendedName>
        <fullName evidence="3">histidine kinase</fullName>
        <ecNumber evidence="3">2.7.13.3</ecNumber>
    </recommendedName>
</protein>
<feature type="compositionally biased region" description="Low complexity" evidence="12">
    <location>
        <begin position="423"/>
        <end position="436"/>
    </location>
</feature>
<dbReference type="Gene3D" id="3.30.565.10">
    <property type="entry name" value="Histidine kinase-like ATPase, C-terminal domain"/>
    <property type="match status" value="1"/>
</dbReference>
<dbReference type="PROSITE" id="PS50109">
    <property type="entry name" value="HIS_KIN"/>
    <property type="match status" value="1"/>
</dbReference>
<evidence type="ECO:0000256" key="3">
    <source>
        <dbReference type="ARBA" id="ARBA00012438"/>
    </source>
</evidence>
<dbReference type="GO" id="GO:0005524">
    <property type="term" value="F:ATP binding"/>
    <property type="evidence" value="ECO:0007669"/>
    <property type="project" value="UniProtKB-KW"/>
</dbReference>
<evidence type="ECO:0000259" key="13">
    <source>
        <dbReference type="PROSITE" id="PS50109"/>
    </source>
</evidence>
<evidence type="ECO:0000256" key="4">
    <source>
        <dbReference type="ARBA" id="ARBA00022475"/>
    </source>
</evidence>
<dbReference type="InterPro" id="IPR036890">
    <property type="entry name" value="HATPase_C_sf"/>
</dbReference>
<evidence type="ECO:0000256" key="10">
    <source>
        <dbReference type="ARBA" id="ARBA00023012"/>
    </source>
</evidence>
<evidence type="ECO:0000256" key="2">
    <source>
        <dbReference type="ARBA" id="ARBA00004236"/>
    </source>
</evidence>
<keyword evidence="6" id="KW-0808">Transferase</keyword>
<dbReference type="InterPro" id="IPR003594">
    <property type="entry name" value="HATPase_dom"/>
</dbReference>
<dbReference type="InterPro" id="IPR050736">
    <property type="entry name" value="Sensor_HK_Regulatory"/>
</dbReference>
<dbReference type="FunFam" id="1.10.287.130:FF:000008">
    <property type="entry name" value="Two-component sensor histidine kinase"/>
    <property type="match status" value="1"/>
</dbReference>
<dbReference type="PANTHER" id="PTHR43711:SF1">
    <property type="entry name" value="HISTIDINE KINASE 1"/>
    <property type="match status" value="1"/>
</dbReference>
<dbReference type="SUPFAM" id="SSF55785">
    <property type="entry name" value="PYP-like sensor domain (PAS domain)"/>
    <property type="match status" value="1"/>
</dbReference>
<dbReference type="OrthoDB" id="9813151at2"/>
<name>A0A1I3MH62_9RHOB</name>
<dbReference type="InterPro" id="IPR036097">
    <property type="entry name" value="HisK_dim/P_sf"/>
</dbReference>
<dbReference type="SMART" id="SM00387">
    <property type="entry name" value="HATPase_c"/>
    <property type="match status" value="1"/>
</dbReference>